<keyword evidence="3" id="KW-1185">Reference proteome</keyword>
<evidence type="ECO:0000313" key="2">
    <source>
        <dbReference type="EMBL" id="EME26634.1"/>
    </source>
</evidence>
<dbReference type="GeneID" id="17085597"/>
<dbReference type="InterPro" id="IPR008011">
    <property type="entry name" value="Complex1_LYR_dom"/>
</dbReference>
<name>M2XT63_GALSU</name>
<evidence type="ECO:0000259" key="1">
    <source>
        <dbReference type="Pfam" id="PF05347"/>
    </source>
</evidence>
<feature type="domain" description="Complex 1 LYR protein" evidence="1">
    <location>
        <begin position="15"/>
        <end position="69"/>
    </location>
</feature>
<accession>M2XT63</accession>
<sequence length="80" mass="9643">MMTSKELRTFIRKSQVRQQYREFLRLVKLAPSSFQLELKLAIKSEFRKHSSETRESHIAFLLAEGRRRLVDLEKYLKMTL</sequence>
<proteinExistence type="predicted"/>
<dbReference type="KEGG" id="gsl:Gasu_57550"/>
<organism evidence="2 3">
    <name type="scientific">Galdieria sulphuraria</name>
    <name type="common">Red alga</name>
    <dbReference type="NCBI Taxonomy" id="130081"/>
    <lineage>
        <taxon>Eukaryota</taxon>
        <taxon>Rhodophyta</taxon>
        <taxon>Bangiophyceae</taxon>
        <taxon>Galdieriales</taxon>
        <taxon>Galdieriaceae</taxon>
        <taxon>Galdieria</taxon>
    </lineage>
</organism>
<dbReference type="Proteomes" id="UP000030680">
    <property type="component" value="Unassembled WGS sequence"/>
</dbReference>
<dbReference type="AlphaFoldDB" id="M2XT63"/>
<protein>
    <recommendedName>
        <fullName evidence="1">Complex 1 LYR protein domain-containing protein</fullName>
    </recommendedName>
</protein>
<dbReference type="OrthoDB" id="74240at2759"/>
<dbReference type="Gramene" id="EME26634">
    <property type="protein sequence ID" value="EME26634"/>
    <property type="gene ID" value="Gasu_57550"/>
</dbReference>
<reference evidence="3" key="1">
    <citation type="journal article" date="2013" name="Science">
        <title>Gene transfer from bacteria and archaea facilitated evolution of an extremophilic eukaryote.</title>
        <authorList>
            <person name="Schonknecht G."/>
            <person name="Chen W.H."/>
            <person name="Ternes C.M."/>
            <person name="Barbier G.G."/>
            <person name="Shrestha R.P."/>
            <person name="Stanke M."/>
            <person name="Brautigam A."/>
            <person name="Baker B.J."/>
            <person name="Banfield J.F."/>
            <person name="Garavito R.M."/>
            <person name="Carr K."/>
            <person name="Wilkerson C."/>
            <person name="Rensing S.A."/>
            <person name="Gagneul D."/>
            <person name="Dickenson N.E."/>
            <person name="Oesterhelt C."/>
            <person name="Lercher M.J."/>
            <person name="Weber A.P."/>
        </authorList>
    </citation>
    <scope>NUCLEOTIDE SEQUENCE [LARGE SCALE GENOMIC DNA]</scope>
    <source>
        <strain evidence="3">074W</strain>
    </source>
</reference>
<dbReference type="RefSeq" id="XP_005703154.1">
    <property type="nucleotide sequence ID" value="XM_005703097.1"/>
</dbReference>
<gene>
    <name evidence="2" type="ORF">Gasu_57550</name>
</gene>
<evidence type="ECO:0000313" key="3">
    <source>
        <dbReference type="Proteomes" id="UP000030680"/>
    </source>
</evidence>
<dbReference type="Pfam" id="PF05347">
    <property type="entry name" value="Complex1_LYR"/>
    <property type="match status" value="1"/>
</dbReference>
<dbReference type="EMBL" id="KB454545">
    <property type="protein sequence ID" value="EME26634.1"/>
    <property type="molecule type" value="Genomic_DNA"/>
</dbReference>